<accession>A0A183ABF9</accession>
<feature type="region of interest" description="Disordered" evidence="1">
    <location>
        <begin position="70"/>
        <end position="93"/>
    </location>
</feature>
<evidence type="ECO:0000313" key="4">
    <source>
        <dbReference type="Proteomes" id="UP000272942"/>
    </source>
</evidence>
<reference evidence="3 4" key="2">
    <citation type="submission" date="2018-11" db="EMBL/GenBank/DDBJ databases">
        <authorList>
            <consortium name="Pathogen Informatics"/>
        </authorList>
    </citation>
    <scope>NUCLEOTIDE SEQUENCE [LARGE SCALE GENOMIC DNA]</scope>
    <source>
        <strain evidence="3 4">Egypt</strain>
    </source>
</reference>
<dbReference type="EMBL" id="UZAN01041164">
    <property type="protein sequence ID" value="VDP72187.1"/>
    <property type="molecule type" value="Genomic_DNA"/>
</dbReference>
<evidence type="ECO:0000313" key="3">
    <source>
        <dbReference type="EMBL" id="VDP72187.1"/>
    </source>
</evidence>
<evidence type="ECO:0000256" key="2">
    <source>
        <dbReference type="SAM" id="Phobius"/>
    </source>
</evidence>
<organism evidence="5">
    <name type="scientific">Echinostoma caproni</name>
    <dbReference type="NCBI Taxonomy" id="27848"/>
    <lineage>
        <taxon>Eukaryota</taxon>
        <taxon>Metazoa</taxon>
        <taxon>Spiralia</taxon>
        <taxon>Lophotrochozoa</taxon>
        <taxon>Platyhelminthes</taxon>
        <taxon>Trematoda</taxon>
        <taxon>Digenea</taxon>
        <taxon>Plagiorchiida</taxon>
        <taxon>Echinostomata</taxon>
        <taxon>Echinostomatoidea</taxon>
        <taxon>Echinostomatidae</taxon>
        <taxon>Echinostoma</taxon>
    </lineage>
</organism>
<dbReference type="AlphaFoldDB" id="A0A183ABF9"/>
<keyword evidence="4" id="KW-1185">Reference proteome</keyword>
<gene>
    <name evidence="3" type="ORF">ECPE_LOCUS4294</name>
</gene>
<keyword evidence="2" id="KW-0812">Transmembrane</keyword>
<proteinExistence type="predicted"/>
<reference evidence="5" key="1">
    <citation type="submission" date="2016-06" db="UniProtKB">
        <authorList>
            <consortium name="WormBaseParasite"/>
        </authorList>
    </citation>
    <scope>IDENTIFICATION</scope>
</reference>
<name>A0A183ABF9_9TREM</name>
<dbReference type="OrthoDB" id="10071887at2759"/>
<evidence type="ECO:0000313" key="5">
    <source>
        <dbReference type="WBParaSite" id="ECPE_0000430301-mRNA-1"/>
    </source>
</evidence>
<dbReference type="Proteomes" id="UP000272942">
    <property type="component" value="Unassembled WGS sequence"/>
</dbReference>
<feature type="transmembrane region" description="Helical" evidence="2">
    <location>
        <begin position="27"/>
        <end position="49"/>
    </location>
</feature>
<dbReference type="WBParaSite" id="ECPE_0000430301-mRNA-1">
    <property type="protein sequence ID" value="ECPE_0000430301-mRNA-1"/>
    <property type="gene ID" value="ECPE_0000430301"/>
</dbReference>
<keyword evidence="2" id="KW-0472">Membrane</keyword>
<keyword evidence="2" id="KW-1133">Transmembrane helix</keyword>
<sequence>MTSEPPRPEGKCDVSFTYYPVFNTTLILGYFWTTLVVMCSLYVGIYRVAQRLQRKTQSAGVRLAALFTMADPELEDEEEDEEEEEEDDEAERRRCEMNATREKMSHNTLKLPSVPAQVSFVGNDSGFKELLTGVDDPISGAESSVIITQLRVNGPLLDDVGWSDGETQVM</sequence>
<evidence type="ECO:0000256" key="1">
    <source>
        <dbReference type="SAM" id="MobiDB-lite"/>
    </source>
</evidence>
<protein>
    <submittedName>
        <fullName evidence="5">Copper transporter</fullName>
    </submittedName>
</protein>
<feature type="compositionally biased region" description="Acidic residues" evidence="1">
    <location>
        <begin position="72"/>
        <end position="89"/>
    </location>
</feature>